<dbReference type="GO" id="GO:0005737">
    <property type="term" value="C:cytoplasm"/>
    <property type="evidence" value="ECO:0007669"/>
    <property type="project" value="TreeGrafter"/>
</dbReference>
<dbReference type="EC" id="1.1.1.232" evidence="4"/>
<evidence type="ECO:0000256" key="1">
    <source>
        <dbReference type="ARBA" id="ARBA00006484"/>
    </source>
</evidence>
<evidence type="ECO:0000256" key="21">
    <source>
        <dbReference type="ARBA" id="ARBA00049188"/>
    </source>
</evidence>
<comment type="catalytic activity">
    <reaction evidence="11">
        <text>14-hydroxy-(4Z,7Z,10Z,12E,16Z,19Z)-docosahexaenoate + NAD(+) = 14-oxo-(4Z,7Z,10Z,12E,16Z,19Z)-docosahexaenoate + NADH + H(+)</text>
        <dbReference type="Rhea" id="RHEA:48952"/>
        <dbReference type="ChEBI" id="CHEBI:15378"/>
        <dbReference type="ChEBI" id="CHEBI:57540"/>
        <dbReference type="ChEBI" id="CHEBI:57945"/>
        <dbReference type="ChEBI" id="CHEBI:90866"/>
        <dbReference type="ChEBI" id="CHEBI:90867"/>
    </reaction>
    <physiologicalReaction direction="left-to-right" evidence="11">
        <dbReference type="Rhea" id="RHEA:48953"/>
    </physiologicalReaction>
</comment>
<evidence type="ECO:0000313" key="24">
    <source>
        <dbReference type="Proteomes" id="UP000299102"/>
    </source>
</evidence>
<keyword evidence="2" id="KW-0560">Oxidoreductase</keyword>
<dbReference type="GO" id="GO:0016404">
    <property type="term" value="F:15-hydroxyprostaglandin dehydrogenase (NAD+) activity"/>
    <property type="evidence" value="ECO:0007669"/>
    <property type="project" value="UniProtKB-EC"/>
</dbReference>
<dbReference type="SUPFAM" id="SSF51735">
    <property type="entry name" value="NAD(P)-binding Rossmann-fold domains"/>
    <property type="match status" value="1"/>
</dbReference>
<comment type="catalytic activity">
    <reaction evidence="9">
        <text>prostaglandin E1 + NAD(+) = 15-oxoprostaglandin E1 + NADH + H(+)</text>
        <dbReference type="Rhea" id="RHEA:16477"/>
        <dbReference type="ChEBI" id="CHEBI:15378"/>
        <dbReference type="ChEBI" id="CHEBI:57397"/>
        <dbReference type="ChEBI" id="CHEBI:57401"/>
        <dbReference type="ChEBI" id="CHEBI:57540"/>
        <dbReference type="ChEBI" id="CHEBI:57945"/>
    </reaction>
    <physiologicalReaction direction="left-to-right" evidence="9">
        <dbReference type="Rhea" id="RHEA:16478"/>
    </physiologicalReaction>
</comment>
<evidence type="ECO:0000256" key="13">
    <source>
        <dbReference type="ARBA" id="ARBA00048144"/>
    </source>
</evidence>
<evidence type="ECO:0000256" key="12">
    <source>
        <dbReference type="ARBA" id="ARBA00048140"/>
    </source>
</evidence>
<dbReference type="Pfam" id="PF00106">
    <property type="entry name" value="adh_short"/>
    <property type="match status" value="1"/>
</dbReference>
<proteinExistence type="inferred from homology"/>
<dbReference type="InterPro" id="IPR002347">
    <property type="entry name" value="SDR_fam"/>
</dbReference>
<evidence type="ECO:0000256" key="3">
    <source>
        <dbReference type="ARBA" id="ARBA00038968"/>
    </source>
</evidence>
<evidence type="ECO:0000256" key="15">
    <source>
        <dbReference type="ARBA" id="ARBA00048393"/>
    </source>
</evidence>
<name>A0A4C1UYF1_EUMVA</name>
<keyword evidence="24" id="KW-1185">Reference proteome</keyword>
<dbReference type="PRINTS" id="PR00080">
    <property type="entry name" value="SDRFAMILY"/>
</dbReference>
<dbReference type="InterPro" id="IPR036291">
    <property type="entry name" value="NAD(P)-bd_dom_sf"/>
</dbReference>
<reference evidence="23 24" key="1">
    <citation type="journal article" date="2019" name="Commun. Biol.">
        <title>The bagworm genome reveals a unique fibroin gene that provides high tensile strength.</title>
        <authorList>
            <person name="Kono N."/>
            <person name="Nakamura H."/>
            <person name="Ohtoshi R."/>
            <person name="Tomita M."/>
            <person name="Numata K."/>
            <person name="Arakawa K."/>
        </authorList>
    </citation>
    <scope>NUCLEOTIDE SEQUENCE [LARGE SCALE GENOMIC DNA]</scope>
</reference>
<evidence type="ECO:0000256" key="18">
    <source>
        <dbReference type="ARBA" id="ARBA00048739"/>
    </source>
</evidence>
<evidence type="ECO:0000256" key="5">
    <source>
        <dbReference type="ARBA" id="ARBA00040276"/>
    </source>
</evidence>
<dbReference type="PANTHER" id="PTHR44229">
    <property type="entry name" value="15-HYDROXYPROSTAGLANDIN DEHYDROGENASE [NAD(+)]"/>
    <property type="match status" value="1"/>
</dbReference>
<evidence type="ECO:0000256" key="22">
    <source>
        <dbReference type="RuleBase" id="RU000363"/>
    </source>
</evidence>
<evidence type="ECO:0000256" key="2">
    <source>
        <dbReference type="ARBA" id="ARBA00023002"/>
    </source>
</evidence>
<comment type="catalytic activity">
    <reaction evidence="19">
        <text>resolvin D2 + NAD(+) = 16-oxoresolvin D2 + NADH + H(+)</text>
        <dbReference type="Rhea" id="RHEA:53588"/>
        <dbReference type="ChEBI" id="CHEBI:15378"/>
        <dbReference type="ChEBI" id="CHEBI:57540"/>
        <dbReference type="ChEBI" id="CHEBI:57945"/>
        <dbReference type="ChEBI" id="CHEBI:133367"/>
        <dbReference type="ChEBI" id="CHEBI:137498"/>
    </reaction>
    <physiologicalReaction direction="left-to-right" evidence="19">
        <dbReference type="Rhea" id="RHEA:53589"/>
    </physiologicalReaction>
</comment>
<evidence type="ECO:0000256" key="14">
    <source>
        <dbReference type="ARBA" id="ARBA00048170"/>
    </source>
</evidence>
<comment type="catalytic activity">
    <reaction evidence="16">
        <text>lipoxin A4 + NAD(+) = 15-oxo-(5S,6R)-dihydroxy-(7E,9E,11Z,13E)-eicosatetraenoate + NADH + H(+)</text>
        <dbReference type="Rhea" id="RHEA:41572"/>
        <dbReference type="ChEBI" id="CHEBI:15378"/>
        <dbReference type="ChEBI" id="CHEBI:57540"/>
        <dbReference type="ChEBI" id="CHEBI:57945"/>
        <dbReference type="ChEBI" id="CHEBI:67026"/>
        <dbReference type="ChEBI" id="CHEBI:78311"/>
    </reaction>
    <physiologicalReaction direction="left-to-right" evidence="16">
        <dbReference type="Rhea" id="RHEA:41573"/>
    </physiologicalReaction>
</comment>
<comment type="catalytic activity">
    <reaction evidence="20">
        <text>(15S)-hydroxy-(5Z,8Z,11Z,13E)-eicosatetraenoate + NAD(+) = 15-oxo-(5Z,8Z,11Z,13E)-eicosatetraenoate + NADH + H(+)</text>
        <dbReference type="Rhea" id="RHEA:23260"/>
        <dbReference type="ChEBI" id="CHEBI:15378"/>
        <dbReference type="ChEBI" id="CHEBI:57409"/>
        <dbReference type="ChEBI" id="CHEBI:57410"/>
        <dbReference type="ChEBI" id="CHEBI:57540"/>
        <dbReference type="ChEBI" id="CHEBI:57945"/>
        <dbReference type="EC" id="1.1.1.232"/>
    </reaction>
    <physiologicalReaction direction="left-to-right" evidence="20">
        <dbReference type="Rhea" id="RHEA:23261"/>
    </physiologicalReaction>
</comment>
<dbReference type="EC" id="1.1.1.141" evidence="3"/>
<evidence type="ECO:0000313" key="23">
    <source>
        <dbReference type="EMBL" id="GBP31495.1"/>
    </source>
</evidence>
<comment type="catalytic activity">
    <reaction evidence="21">
        <text>resolvin E1 + NAD(+) = 18-oxo-resolvin E1 + NADH + H(+)</text>
        <dbReference type="Rhea" id="RHEA:49244"/>
        <dbReference type="ChEBI" id="CHEBI:15378"/>
        <dbReference type="ChEBI" id="CHEBI:57540"/>
        <dbReference type="ChEBI" id="CHEBI:57945"/>
        <dbReference type="ChEBI" id="CHEBI:91000"/>
        <dbReference type="ChEBI" id="CHEBI:91001"/>
    </reaction>
    <physiologicalReaction direction="left-to-right" evidence="21">
        <dbReference type="Rhea" id="RHEA:49245"/>
    </physiologicalReaction>
</comment>
<dbReference type="GO" id="GO:0047034">
    <property type="term" value="F:15-hydroxyicosatetraenoate dehydrogenase activity"/>
    <property type="evidence" value="ECO:0007669"/>
    <property type="project" value="UniProtKB-EC"/>
</dbReference>
<dbReference type="PRINTS" id="PR00081">
    <property type="entry name" value="GDHRDH"/>
</dbReference>
<accession>A0A4C1UYF1</accession>
<comment type="catalytic activity">
    <reaction evidence="13">
        <text>(11R)-hydroxy-(5Z,8Z,12E,14Z)-eicosatetraenoate + NAD(+) = 11-oxo-(5Z,8Z,12E,14Z)-eicosatetraenoate + NADH + H(+)</text>
        <dbReference type="Rhea" id="RHEA:48640"/>
        <dbReference type="ChEBI" id="CHEBI:15378"/>
        <dbReference type="ChEBI" id="CHEBI:57540"/>
        <dbReference type="ChEBI" id="CHEBI:57945"/>
        <dbReference type="ChEBI" id="CHEBI:78836"/>
        <dbReference type="ChEBI" id="CHEBI:90697"/>
    </reaction>
    <physiologicalReaction direction="left-to-right" evidence="13">
        <dbReference type="Rhea" id="RHEA:48641"/>
    </physiologicalReaction>
</comment>
<evidence type="ECO:0000256" key="9">
    <source>
        <dbReference type="ARBA" id="ARBA00047325"/>
    </source>
</evidence>
<evidence type="ECO:0000256" key="11">
    <source>
        <dbReference type="ARBA" id="ARBA00048008"/>
    </source>
</evidence>
<dbReference type="OrthoDB" id="417891at2759"/>
<dbReference type="Proteomes" id="UP000299102">
    <property type="component" value="Unassembled WGS sequence"/>
</dbReference>
<dbReference type="EMBL" id="BGZK01000247">
    <property type="protein sequence ID" value="GBP31495.1"/>
    <property type="molecule type" value="Genomic_DNA"/>
</dbReference>
<comment type="catalytic activity">
    <reaction evidence="15">
        <text>resolvin D2 + NAD(+) = 7-oxoresolvin D2 + NADH + H(+)</text>
        <dbReference type="Rhea" id="RHEA:53584"/>
        <dbReference type="ChEBI" id="CHEBI:15378"/>
        <dbReference type="ChEBI" id="CHEBI:57540"/>
        <dbReference type="ChEBI" id="CHEBI:57945"/>
        <dbReference type="ChEBI" id="CHEBI:133367"/>
        <dbReference type="ChEBI" id="CHEBI:137497"/>
    </reaction>
    <physiologicalReaction direction="left-to-right" evidence="15">
        <dbReference type="Rhea" id="RHEA:53585"/>
    </physiologicalReaction>
</comment>
<dbReference type="AlphaFoldDB" id="A0A4C1UYF1"/>
<evidence type="ECO:0000256" key="4">
    <source>
        <dbReference type="ARBA" id="ARBA00039060"/>
    </source>
</evidence>
<comment type="catalytic activity">
    <reaction evidence="18">
        <text>prostaglandin E2 + NAD(+) = 15-oxoprostaglandin E2 + NADH + H(+)</text>
        <dbReference type="Rhea" id="RHEA:11876"/>
        <dbReference type="ChEBI" id="CHEBI:15378"/>
        <dbReference type="ChEBI" id="CHEBI:57400"/>
        <dbReference type="ChEBI" id="CHEBI:57540"/>
        <dbReference type="ChEBI" id="CHEBI:57945"/>
        <dbReference type="ChEBI" id="CHEBI:606564"/>
        <dbReference type="EC" id="1.1.1.141"/>
    </reaction>
    <physiologicalReaction direction="left-to-right" evidence="18">
        <dbReference type="Rhea" id="RHEA:11877"/>
    </physiologicalReaction>
</comment>
<sequence>MTSEAIVNKVFLVTGGAAGVGAGVCRALLAENARSVIIVDIAQREGATLESELNNKFGALRAKFIKCDIADDKQLSEAYGQVLDKYRRIDGVINNAAVLSDDDCDNDRMIGVNFTATVNSTLKAIKLMRADGGGHGGAVVNISSLLAIDKSPRLPVYSATKAAVLQFSNCIGMEPHYSNTKVRILSACLGPTDTAILHRHNLGRFDKGCAACLISRAEKRQSVESAALGVLEAIKRGASGSTWIIANDKPAVDVTRDLSDVFAGVSKKF</sequence>
<evidence type="ECO:0000256" key="20">
    <source>
        <dbReference type="ARBA" id="ARBA00049151"/>
    </source>
</evidence>
<dbReference type="PANTHER" id="PTHR44229:SF4">
    <property type="entry name" value="15-HYDROXYPROSTAGLANDIN DEHYDROGENASE [NAD(+)]"/>
    <property type="match status" value="1"/>
</dbReference>
<comment type="similarity">
    <text evidence="1 22">Belongs to the short-chain dehydrogenases/reductases (SDR) family.</text>
</comment>
<dbReference type="STRING" id="151549.A0A4C1UYF1"/>
<comment type="catalytic activity">
    <reaction evidence="14">
        <text>resolvin D1 + NAD(+) = 17-oxoresolvin D1 + NADH + H(+)</text>
        <dbReference type="Rhea" id="RHEA:50128"/>
        <dbReference type="ChEBI" id="CHEBI:15378"/>
        <dbReference type="ChEBI" id="CHEBI:57540"/>
        <dbReference type="ChEBI" id="CHEBI:57945"/>
        <dbReference type="ChEBI" id="CHEBI:132079"/>
        <dbReference type="ChEBI" id="CHEBI:132081"/>
    </reaction>
    <physiologicalReaction direction="left-to-right" evidence="14">
        <dbReference type="Rhea" id="RHEA:50129"/>
    </physiologicalReaction>
</comment>
<comment type="function">
    <text evidence="8">Catalyzes the NAD-dependent dehydrogenation (oxidation) of a broad array of hydroxylated polyunsaturated fatty acids (mainly eicosanoids and docosanoids, including prostaglandins, lipoxins and resolvins), yielding their corresponding keto (oxo) metabolites. Decreases the levels of the pro-proliferative prostaglandins such as prostaglandin E2 (whose activity is increased in cancer because of an increase in the expression of cyclooxygenase 2) and generates oxo-fatty acid products that can profoundly influence cell function by abrogating pro-inflammatory cytokine expression. Converts resolvins E1, D1 and D2 to their oxo products, which represents a mode of resolvin inactivation. Resolvin E1 plays important roles during the resolution phase of acute inflammation, while resolvins D1 and D2 have a unique role in obesity-induced adipose inflammation.</text>
</comment>
<dbReference type="InterPro" id="IPR020904">
    <property type="entry name" value="Sc_DH/Rdtase_CS"/>
</dbReference>
<comment type="catalytic activity">
    <reaction evidence="17">
        <text>prostaglandin A1 + NAD(+) = 15-oxo-prostaglandin A1 + NADH + H(+)</text>
        <dbReference type="Rhea" id="RHEA:41263"/>
        <dbReference type="ChEBI" id="CHEBI:15378"/>
        <dbReference type="ChEBI" id="CHEBI:57398"/>
        <dbReference type="ChEBI" id="CHEBI:57540"/>
        <dbReference type="ChEBI" id="CHEBI:57945"/>
        <dbReference type="ChEBI" id="CHEBI:85072"/>
    </reaction>
    <physiologicalReaction direction="left-to-right" evidence="17">
        <dbReference type="Rhea" id="RHEA:41264"/>
    </physiologicalReaction>
</comment>
<protein>
    <recommendedName>
        <fullName evidence="5">15-hydroxyprostaglandin dehydrogenase [NAD(+)]</fullName>
        <ecNumber evidence="3">1.1.1.141</ecNumber>
        <ecNumber evidence="4">1.1.1.232</ecNumber>
    </recommendedName>
    <alternativeName>
        <fullName evidence="7">Eicosanoid/docosanoid dehydrogenase [NAD(+)]</fullName>
    </alternativeName>
    <alternativeName>
        <fullName evidence="6">Prostaglandin dehydrogenase 1</fullName>
    </alternativeName>
</protein>
<organism evidence="23 24">
    <name type="scientific">Eumeta variegata</name>
    <name type="common">Bagworm moth</name>
    <name type="synonym">Eumeta japonica</name>
    <dbReference type="NCBI Taxonomy" id="151549"/>
    <lineage>
        <taxon>Eukaryota</taxon>
        <taxon>Metazoa</taxon>
        <taxon>Ecdysozoa</taxon>
        <taxon>Arthropoda</taxon>
        <taxon>Hexapoda</taxon>
        <taxon>Insecta</taxon>
        <taxon>Pterygota</taxon>
        <taxon>Neoptera</taxon>
        <taxon>Endopterygota</taxon>
        <taxon>Lepidoptera</taxon>
        <taxon>Glossata</taxon>
        <taxon>Ditrysia</taxon>
        <taxon>Tineoidea</taxon>
        <taxon>Psychidae</taxon>
        <taxon>Oiketicinae</taxon>
        <taxon>Eumeta</taxon>
    </lineage>
</organism>
<evidence type="ECO:0000256" key="8">
    <source>
        <dbReference type="ARBA" id="ARBA00045705"/>
    </source>
</evidence>
<evidence type="ECO:0000256" key="17">
    <source>
        <dbReference type="ARBA" id="ARBA00048611"/>
    </source>
</evidence>
<comment type="catalytic activity">
    <reaction evidence="12">
        <text>15-oxo-(5S,6R)-dihydroxy-(7E,9E,11Z)-eicosatrienoate + NADH + H(+) = (5S,6R,15S)-trihydroxy-(7E,9E,11Z)-eicosatrienoate + NAD(+)</text>
        <dbReference type="Rhea" id="RHEA:41596"/>
        <dbReference type="ChEBI" id="CHEBI:15378"/>
        <dbReference type="ChEBI" id="CHEBI:57540"/>
        <dbReference type="ChEBI" id="CHEBI:57945"/>
        <dbReference type="ChEBI" id="CHEBI:78325"/>
        <dbReference type="ChEBI" id="CHEBI:78329"/>
    </reaction>
    <physiologicalReaction direction="left-to-right" evidence="12">
        <dbReference type="Rhea" id="RHEA:41597"/>
    </physiologicalReaction>
</comment>
<comment type="catalytic activity">
    <reaction evidence="10">
        <text>resolvin D1 + NAD(+) = 8-oxoresolvin D1 + NADH + H(+)</text>
        <dbReference type="Rhea" id="RHEA:50124"/>
        <dbReference type="ChEBI" id="CHEBI:15378"/>
        <dbReference type="ChEBI" id="CHEBI:57540"/>
        <dbReference type="ChEBI" id="CHEBI:57945"/>
        <dbReference type="ChEBI" id="CHEBI:132079"/>
        <dbReference type="ChEBI" id="CHEBI:132080"/>
    </reaction>
    <physiologicalReaction direction="left-to-right" evidence="10">
        <dbReference type="Rhea" id="RHEA:50125"/>
    </physiologicalReaction>
</comment>
<gene>
    <name evidence="23" type="primary">HPGD</name>
    <name evidence="23" type="ORF">EVAR_84605_1</name>
</gene>
<dbReference type="Gene3D" id="3.40.50.720">
    <property type="entry name" value="NAD(P)-binding Rossmann-like Domain"/>
    <property type="match status" value="1"/>
</dbReference>
<evidence type="ECO:0000256" key="6">
    <source>
        <dbReference type="ARBA" id="ARBA00041812"/>
    </source>
</evidence>
<evidence type="ECO:0000256" key="16">
    <source>
        <dbReference type="ARBA" id="ARBA00048535"/>
    </source>
</evidence>
<evidence type="ECO:0000256" key="10">
    <source>
        <dbReference type="ARBA" id="ARBA00047672"/>
    </source>
</evidence>
<comment type="caution">
    <text evidence="23">The sequence shown here is derived from an EMBL/GenBank/DDBJ whole genome shotgun (WGS) entry which is preliminary data.</text>
</comment>
<evidence type="ECO:0000256" key="19">
    <source>
        <dbReference type="ARBA" id="ARBA00048921"/>
    </source>
</evidence>
<dbReference type="PROSITE" id="PS00061">
    <property type="entry name" value="ADH_SHORT"/>
    <property type="match status" value="1"/>
</dbReference>
<evidence type="ECO:0000256" key="7">
    <source>
        <dbReference type="ARBA" id="ARBA00042026"/>
    </source>
</evidence>